<keyword evidence="2" id="KW-0812">Transmembrane</keyword>
<evidence type="ECO:0000313" key="8">
    <source>
        <dbReference type="Proteomes" id="UP000439986"/>
    </source>
</evidence>
<dbReference type="SUPFAM" id="SSF81901">
    <property type="entry name" value="HCP-like"/>
    <property type="match status" value="1"/>
</dbReference>
<dbReference type="PANTHER" id="PTHR43628">
    <property type="entry name" value="ACTIVATOR OF C KINASE PROTEIN 1-RELATED"/>
    <property type="match status" value="1"/>
</dbReference>
<evidence type="ECO:0000256" key="1">
    <source>
        <dbReference type="ARBA" id="ARBA00004167"/>
    </source>
</evidence>
<dbReference type="InterPro" id="IPR006260">
    <property type="entry name" value="TonB/TolA_C"/>
</dbReference>
<gene>
    <name evidence="7" type="ORF">GJ698_24185</name>
</gene>
<dbReference type="AlphaFoldDB" id="A0A844DDC6"/>
<dbReference type="Pfam" id="PF03544">
    <property type="entry name" value="TonB_C"/>
    <property type="match status" value="1"/>
</dbReference>
<dbReference type="RefSeq" id="WP_154360419.1">
    <property type="nucleotide sequence ID" value="NZ_WKJL01000023.1"/>
</dbReference>
<dbReference type="PROSITE" id="PS52015">
    <property type="entry name" value="TONB_CTD"/>
    <property type="match status" value="1"/>
</dbReference>
<dbReference type="InterPro" id="IPR052945">
    <property type="entry name" value="Mitotic_Regulator"/>
</dbReference>
<dbReference type="Pfam" id="PF08238">
    <property type="entry name" value="Sel1"/>
    <property type="match status" value="6"/>
</dbReference>
<keyword evidence="8" id="KW-1185">Reference proteome</keyword>
<feature type="chain" id="PRO_5032447980" evidence="5">
    <location>
        <begin position="22"/>
        <end position="348"/>
    </location>
</feature>
<evidence type="ECO:0000256" key="4">
    <source>
        <dbReference type="ARBA" id="ARBA00023136"/>
    </source>
</evidence>
<sequence>MKLYLAALAVAATQLAAPALAQTPASTKPAAQFSTCVKPEWPKESLRHEEQGTVQLAFLIGTDGSVRESRVERSTGHPLLDQAAQDSLARCKFKPGTENGQPVETWTRMQYVWKIDGPSQKQMEVDLAQARAGAERNEPEAAYKLGLIYLNGNGVPRDQDLARSWLEKAANQGSAGAQETLGLMASPRTGTAGDPALAAVWFRKAAEQGKANSQYFLAMLLHKQGNNDEAKMWLRKAAAQNHPTAQSALGSMLLASGQDDDLKEGIGFLQKAAAQQDRVAQVVLGQCYETGLGVSQDYAQAATLYQRAALAHNRMAELALARLYEQGLGVPQDKDKAQLLLQQTKAPQ</sequence>
<reference evidence="7 8" key="1">
    <citation type="submission" date="2019-11" db="EMBL/GenBank/DDBJ databases">
        <title>Novel species isolated from a subtropical stream in China.</title>
        <authorList>
            <person name="Lu H."/>
        </authorList>
    </citation>
    <scope>NUCLEOTIDE SEQUENCE [LARGE SCALE GENOMIC DNA]</scope>
    <source>
        <strain evidence="7 8">FT26W</strain>
    </source>
</reference>
<comment type="caution">
    <text evidence="7">The sequence shown here is derived from an EMBL/GenBank/DDBJ whole genome shotgun (WGS) entry which is preliminary data.</text>
</comment>
<dbReference type="Proteomes" id="UP000439986">
    <property type="component" value="Unassembled WGS sequence"/>
</dbReference>
<dbReference type="SMART" id="SM00671">
    <property type="entry name" value="SEL1"/>
    <property type="match status" value="6"/>
</dbReference>
<dbReference type="GO" id="GO:0055085">
    <property type="term" value="P:transmembrane transport"/>
    <property type="evidence" value="ECO:0007669"/>
    <property type="project" value="InterPro"/>
</dbReference>
<dbReference type="Gene3D" id="3.30.1150.10">
    <property type="match status" value="1"/>
</dbReference>
<dbReference type="InterPro" id="IPR006597">
    <property type="entry name" value="Sel1-like"/>
</dbReference>
<proteinExistence type="predicted"/>
<keyword evidence="3" id="KW-1133">Transmembrane helix</keyword>
<dbReference type="InterPro" id="IPR011990">
    <property type="entry name" value="TPR-like_helical_dom_sf"/>
</dbReference>
<name>A0A844DDC6_9BURK</name>
<dbReference type="EMBL" id="WKJL01000023">
    <property type="protein sequence ID" value="MRW87172.1"/>
    <property type="molecule type" value="Genomic_DNA"/>
</dbReference>
<organism evidence="7 8">
    <name type="scientific">Duganella aquatilis</name>
    <dbReference type="NCBI Taxonomy" id="2666082"/>
    <lineage>
        <taxon>Bacteria</taxon>
        <taxon>Pseudomonadati</taxon>
        <taxon>Pseudomonadota</taxon>
        <taxon>Betaproteobacteria</taxon>
        <taxon>Burkholderiales</taxon>
        <taxon>Oxalobacteraceae</taxon>
        <taxon>Telluria group</taxon>
        <taxon>Duganella</taxon>
    </lineage>
</organism>
<dbReference type="PANTHER" id="PTHR43628:SF1">
    <property type="entry name" value="CHITIN SYNTHASE REGULATORY FACTOR 2-RELATED"/>
    <property type="match status" value="1"/>
</dbReference>
<evidence type="ECO:0000259" key="6">
    <source>
        <dbReference type="PROSITE" id="PS52015"/>
    </source>
</evidence>
<accession>A0A844DDC6</accession>
<dbReference type="GO" id="GO:0016020">
    <property type="term" value="C:membrane"/>
    <property type="evidence" value="ECO:0007669"/>
    <property type="project" value="UniProtKB-SubCell"/>
</dbReference>
<feature type="domain" description="TonB C-terminal" evidence="6">
    <location>
        <begin position="26"/>
        <end position="122"/>
    </location>
</feature>
<evidence type="ECO:0000256" key="5">
    <source>
        <dbReference type="SAM" id="SignalP"/>
    </source>
</evidence>
<dbReference type="Gene3D" id="1.25.40.10">
    <property type="entry name" value="Tetratricopeptide repeat domain"/>
    <property type="match status" value="1"/>
</dbReference>
<evidence type="ECO:0000256" key="2">
    <source>
        <dbReference type="ARBA" id="ARBA00022692"/>
    </source>
</evidence>
<dbReference type="NCBIfam" id="TIGR01352">
    <property type="entry name" value="tonB_Cterm"/>
    <property type="match status" value="1"/>
</dbReference>
<keyword evidence="5" id="KW-0732">Signal</keyword>
<feature type="signal peptide" evidence="5">
    <location>
        <begin position="1"/>
        <end position="21"/>
    </location>
</feature>
<evidence type="ECO:0000256" key="3">
    <source>
        <dbReference type="ARBA" id="ARBA00022989"/>
    </source>
</evidence>
<protein>
    <submittedName>
        <fullName evidence="7">TonB family protein</fullName>
    </submittedName>
</protein>
<comment type="subcellular location">
    <subcellularLocation>
        <location evidence="1">Membrane</location>
        <topology evidence="1">Single-pass membrane protein</topology>
    </subcellularLocation>
</comment>
<dbReference type="InterPro" id="IPR037682">
    <property type="entry name" value="TonB_C"/>
</dbReference>
<keyword evidence="4" id="KW-0472">Membrane</keyword>
<evidence type="ECO:0000313" key="7">
    <source>
        <dbReference type="EMBL" id="MRW87172.1"/>
    </source>
</evidence>
<dbReference type="SUPFAM" id="SSF74653">
    <property type="entry name" value="TolA/TonB C-terminal domain"/>
    <property type="match status" value="1"/>
</dbReference>